<evidence type="ECO:0000259" key="2">
    <source>
        <dbReference type="Pfam" id="PF01578"/>
    </source>
</evidence>
<keyword evidence="1" id="KW-1133">Transmembrane helix</keyword>
<sequence>MNTTLIASLAVLLYLASALAIAIRLFRPADQKRIPRSIGLALMFVGVNLHAWVLFQSLFTDAGLNLSLFSASSLIAWTILLVLLFSSLSKPMENLGIALLPLAALSLILQVHYHTLSLLPADSPLGLQIHVVISLLAYSLLAISSVQAVLLAIQDHHLRHRHPGGFIRALPPLQTMETLLFELIGLGFVLLTLSLLSGLLFLEDLFAQHLAHKTTLSIAAWLVFATLLWGRFRFGWRGQKALIWTLVGFVVLMLAYFGSKAVIELLLT</sequence>
<proteinExistence type="predicted"/>
<feature type="transmembrane region" description="Helical" evidence="1">
    <location>
        <begin position="125"/>
        <end position="153"/>
    </location>
</feature>
<name>A0A657PRW6_9GAMM</name>
<reference evidence="3 4" key="1">
    <citation type="submission" date="2018-01" db="EMBL/GenBank/DDBJ databases">
        <title>Novel co-symbiosis in the lucinid bivalve Phacoides pectinatus.</title>
        <authorList>
            <person name="Lim S.J."/>
            <person name="Davis B.G."/>
            <person name="Gill D.E."/>
            <person name="Engel A.S."/>
            <person name="Anderson L.C."/>
            <person name="Campbell B.J."/>
        </authorList>
    </citation>
    <scope>NUCLEOTIDE SEQUENCE [LARGE SCALE GENOMIC DNA]</scope>
    <source>
        <strain evidence="3">N3_P5</strain>
    </source>
</reference>
<dbReference type="AlphaFoldDB" id="A0A657PRW6"/>
<dbReference type="Pfam" id="PF01578">
    <property type="entry name" value="Cytochrom_C_asm"/>
    <property type="match status" value="1"/>
</dbReference>
<feature type="transmembrane region" description="Helical" evidence="1">
    <location>
        <begin position="242"/>
        <end position="263"/>
    </location>
</feature>
<feature type="transmembrane region" description="Helical" evidence="1">
    <location>
        <begin position="67"/>
        <end position="88"/>
    </location>
</feature>
<dbReference type="GO" id="GO:0005886">
    <property type="term" value="C:plasma membrane"/>
    <property type="evidence" value="ECO:0007669"/>
    <property type="project" value="TreeGrafter"/>
</dbReference>
<keyword evidence="1" id="KW-0812">Transmembrane</keyword>
<feature type="domain" description="Cytochrome c assembly protein" evidence="2">
    <location>
        <begin position="49"/>
        <end position="266"/>
    </location>
</feature>
<dbReference type="PANTHER" id="PTHR38034">
    <property type="entry name" value="INNER MEMBRANE PROTEIN YPJD"/>
    <property type="match status" value="1"/>
</dbReference>
<dbReference type="Proteomes" id="UP000250928">
    <property type="component" value="Unassembled WGS sequence"/>
</dbReference>
<dbReference type="PANTHER" id="PTHR38034:SF1">
    <property type="entry name" value="INNER MEMBRANE PROTEIN YPJD"/>
    <property type="match status" value="1"/>
</dbReference>
<feature type="transmembrane region" description="Helical" evidence="1">
    <location>
        <begin position="179"/>
        <end position="202"/>
    </location>
</feature>
<feature type="transmembrane region" description="Helical" evidence="1">
    <location>
        <begin position="214"/>
        <end position="230"/>
    </location>
</feature>
<dbReference type="InterPro" id="IPR002541">
    <property type="entry name" value="Cyt_c_assembly"/>
</dbReference>
<protein>
    <submittedName>
        <fullName evidence="3">Cytochrome C biogenesis protein</fullName>
    </submittedName>
</protein>
<evidence type="ECO:0000313" key="4">
    <source>
        <dbReference type="Proteomes" id="UP000250928"/>
    </source>
</evidence>
<organism evidence="3 4">
    <name type="scientific">Candidatus Sedimenticola endophacoides</name>
    <dbReference type="NCBI Taxonomy" id="2548426"/>
    <lineage>
        <taxon>Bacteria</taxon>
        <taxon>Pseudomonadati</taxon>
        <taxon>Pseudomonadota</taxon>
        <taxon>Gammaproteobacteria</taxon>
        <taxon>Chromatiales</taxon>
        <taxon>Sedimenticolaceae</taxon>
        <taxon>Sedimenticola</taxon>
    </lineage>
</organism>
<dbReference type="InterPro" id="IPR052372">
    <property type="entry name" value="YpjD/HemX"/>
</dbReference>
<keyword evidence="1" id="KW-0472">Membrane</keyword>
<dbReference type="GO" id="GO:0017004">
    <property type="term" value="P:cytochrome complex assembly"/>
    <property type="evidence" value="ECO:0007669"/>
    <property type="project" value="InterPro"/>
</dbReference>
<gene>
    <name evidence="3" type="ORF">C3L24_12535</name>
</gene>
<dbReference type="GO" id="GO:0020037">
    <property type="term" value="F:heme binding"/>
    <property type="evidence" value="ECO:0007669"/>
    <property type="project" value="InterPro"/>
</dbReference>
<feature type="transmembrane region" description="Helical" evidence="1">
    <location>
        <begin position="95"/>
        <end position="113"/>
    </location>
</feature>
<evidence type="ECO:0000256" key="1">
    <source>
        <dbReference type="SAM" id="Phobius"/>
    </source>
</evidence>
<comment type="caution">
    <text evidence="3">The sequence shown here is derived from an EMBL/GenBank/DDBJ whole genome shotgun (WGS) entry which is preliminary data.</text>
</comment>
<evidence type="ECO:0000313" key="3">
    <source>
        <dbReference type="EMBL" id="PUD98582.1"/>
    </source>
</evidence>
<feature type="transmembrane region" description="Helical" evidence="1">
    <location>
        <begin position="38"/>
        <end position="55"/>
    </location>
</feature>
<dbReference type="EMBL" id="PQCO01000299">
    <property type="protein sequence ID" value="PUD98582.1"/>
    <property type="molecule type" value="Genomic_DNA"/>
</dbReference>
<feature type="transmembrane region" description="Helical" evidence="1">
    <location>
        <begin position="6"/>
        <end position="26"/>
    </location>
</feature>
<accession>A0A657PRW6</accession>